<protein>
    <submittedName>
        <fullName evidence="2">Transposase domain</fullName>
    </submittedName>
</protein>
<proteinExistence type="predicted"/>
<evidence type="ECO:0000313" key="2">
    <source>
        <dbReference type="EMBL" id="SIT14786.1"/>
    </source>
</evidence>
<comment type="caution">
    <text evidence="2">The sequence shown here is derived from an EMBL/GenBank/DDBJ whole genome shotgun (WGS) entry which is preliminary data.</text>
</comment>
<name>A0AA46A7J4_9RHOB</name>
<dbReference type="Proteomes" id="UP000186216">
    <property type="component" value="Unassembled WGS sequence"/>
</dbReference>
<accession>A0AA46A7J4</accession>
<feature type="domain" description="Transposase InsH N-terminal" evidence="1">
    <location>
        <begin position="1"/>
        <end position="33"/>
    </location>
</feature>
<dbReference type="Pfam" id="PF05598">
    <property type="entry name" value="DUF772"/>
    <property type="match status" value="1"/>
</dbReference>
<evidence type="ECO:0000313" key="3">
    <source>
        <dbReference type="Proteomes" id="UP000186216"/>
    </source>
</evidence>
<sequence length="50" mass="5755">MDQMQYNLLFRWFVGLGINDPVWSPTVFTKNRDCFAQHCPYQPTSSSVAG</sequence>
<dbReference type="AlphaFoldDB" id="A0AA46A7J4"/>
<organism evidence="2 3">
    <name type="scientific">Paracoccus saliphilus</name>
    <dbReference type="NCBI Taxonomy" id="405559"/>
    <lineage>
        <taxon>Bacteria</taxon>
        <taxon>Pseudomonadati</taxon>
        <taxon>Pseudomonadota</taxon>
        <taxon>Alphaproteobacteria</taxon>
        <taxon>Rhodobacterales</taxon>
        <taxon>Paracoccaceae</taxon>
        <taxon>Paracoccus</taxon>
    </lineage>
</organism>
<dbReference type="EMBL" id="FTOU01000025">
    <property type="protein sequence ID" value="SIT14786.1"/>
    <property type="molecule type" value="Genomic_DNA"/>
</dbReference>
<evidence type="ECO:0000259" key="1">
    <source>
        <dbReference type="Pfam" id="PF05598"/>
    </source>
</evidence>
<gene>
    <name evidence="2" type="ORF">SAMN05421772_1252</name>
</gene>
<dbReference type="InterPro" id="IPR008490">
    <property type="entry name" value="Transposase_InsH_N"/>
</dbReference>
<reference evidence="2 3" key="1">
    <citation type="submission" date="2017-01" db="EMBL/GenBank/DDBJ databases">
        <authorList>
            <person name="Varghese N."/>
            <person name="Submissions S."/>
        </authorList>
    </citation>
    <scope>NUCLEOTIDE SEQUENCE [LARGE SCALE GENOMIC DNA]</scope>
    <source>
        <strain evidence="2 3">DSM 18447</strain>
    </source>
</reference>